<dbReference type="SUPFAM" id="SSF158682">
    <property type="entry name" value="TerB-like"/>
    <property type="match status" value="1"/>
</dbReference>
<accession>A0AAX0LAZ3</accession>
<dbReference type="Gene3D" id="1.10.287.110">
    <property type="entry name" value="DnaJ domain"/>
    <property type="match status" value="1"/>
</dbReference>
<evidence type="ECO:0000259" key="1">
    <source>
        <dbReference type="PROSITE" id="PS50076"/>
    </source>
</evidence>
<dbReference type="AlphaFoldDB" id="A0AAX0LAZ3"/>
<dbReference type="PRINTS" id="PR00625">
    <property type="entry name" value="JDOMAIN"/>
</dbReference>
<dbReference type="PANTHER" id="PTHR24074">
    <property type="entry name" value="CO-CHAPERONE PROTEIN DJLA"/>
    <property type="match status" value="1"/>
</dbReference>
<proteinExistence type="predicted"/>
<dbReference type="Proteomes" id="UP000189728">
    <property type="component" value="Unassembled WGS sequence"/>
</dbReference>
<dbReference type="InterPro" id="IPR001623">
    <property type="entry name" value="DnaJ_domain"/>
</dbReference>
<dbReference type="CDD" id="cd06257">
    <property type="entry name" value="DnaJ"/>
    <property type="match status" value="1"/>
</dbReference>
<dbReference type="Pfam" id="PF05099">
    <property type="entry name" value="TerB"/>
    <property type="match status" value="1"/>
</dbReference>
<dbReference type="InterPro" id="IPR050817">
    <property type="entry name" value="DjlA_DnaK_co-chaperone"/>
</dbReference>
<feature type="domain" description="J" evidence="1">
    <location>
        <begin position="187"/>
        <end position="253"/>
    </location>
</feature>
<gene>
    <name evidence="2" type="ORF">BFG04_02445</name>
</gene>
<evidence type="ECO:0000313" key="2">
    <source>
        <dbReference type="EMBL" id="OPA78984.1"/>
    </source>
</evidence>
<dbReference type="SUPFAM" id="SSF46565">
    <property type="entry name" value="Chaperone J-domain"/>
    <property type="match status" value="1"/>
</dbReference>
<dbReference type="InterPro" id="IPR036869">
    <property type="entry name" value="J_dom_sf"/>
</dbReference>
<protein>
    <submittedName>
        <fullName evidence="2">Molecular chaperone DjlA</fullName>
    </submittedName>
</protein>
<sequence length="253" mass="29908">MSFIFYIFVFWVLYSVFNKFKGTQNFSYNKRVNFKEASYLIALLAKVAKGDGRVHELEARIISETITDMSYQTGIDRDEFKAIFNKEKEYIGDAYDVAKRYKDEFRLNRQVAIARITFFLNLAYIDGDFAPSEQKIIKEIANGFGIDGDLLDTIIYRFDTFYRSQQKYRQNRYNNSSRSNDTQNEKLPYEILGLSKDSDFKDIKKRYRELVKKYHPDILMGQGESDEVIEKSTKKLQEINEAYEEIKQQRGEN</sequence>
<dbReference type="InterPro" id="IPR029024">
    <property type="entry name" value="TerB-like"/>
</dbReference>
<organism evidence="2 3">
    <name type="scientific">Campylobacter pinnipediorum subsp. pinnipediorum</name>
    <dbReference type="NCBI Taxonomy" id="1660067"/>
    <lineage>
        <taxon>Bacteria</taxon>
        <taxon>Pseudomonadati</taxon>
        <taxon>Campylobacterota</taxon>
        <taxon>Epsilonproteobacteria</taxon>
        <taxon>Campylobacterales</taxon>
        <taxon>Campylobacteraceae</taxon>
        <taxon>Campylobacter</taxon>
    </lineage>
</organism>
<dbReference type="PROSITE" id="PS50076">
    <property type="entry name" value="DNAJ_2"/>
    <property type="match status" value="1"/>
</dbReference>
<comment type="caution">
    <text evidence="2">The sequence shown here is derived from an EMBL/GenBank/DDBJ whole genome shotgun (WGS) entry which is preliminary data.</text>
</comment>
<dbReference type="CDD" id="cd07316">
    <property type="entry name" value="terB_like_DjlA"/>
    <property type="match status" value="1"/>
</dbReference>
<dbReference type="Pfam" id="PF00226">
    <property type="entry name" value="DnaJ"/>
    <property type="match status" value="1"/>
</dbReference>
<dbReference type="InterPro" id="IPR007791">
    <property type="entry name" value="DjlA_N"/>
</dbReference>
<evidence type="ECO:0000313" key="3">
    <source>
        <dbReference type="Proteomes" id="UP000189728"/>
    </source>
</evidence>
<dbReference type="Gene3D" id="1.10.3680.10">
    <property type="entry name" value="TerB-like"/>
    <property type="match status" value="1"/>
</dbReference>
<dbReference type="SMART" id="SM00271">
    <property type="entry name" value="DnaJ"/>
    <property type="match status" value="1"/>
</dbReference>
<name>A0AAX0LAZ3_9BACT</name>
<dbReference type="EMBL" id="MCRK01000024">
    <property type="protein sequence ID" value="OPA78984.1"/>
    <property type="molecule type" value="Genomic_DNA"/>
</dbReference>
<reference evidence="2 3" key="1">
    <citation type="submission" date="2016-08" db="EMBL/GenBank/DDBJ databases">
        <title>Campylobacter species from sea mammals.</title>
        <authorList>
            <person name="Gilbert M.J."/>
            <person name="Byrne B.A."/>
            <person name="Zomer A.L."/>
            <person name="Wagenaar J.A."/>
        </authorList>
    </citation>
    <scope>NUCLEOTIDE SEQUENCE [LARGE SCALE GENOMIC DNA]</scope>
    <source>
        <strain evidence="2 3">1105248</strain>
    </source>
</reference>